<reference evidence="1 2" key="1">
    <citation type="submission" date="2020-01" db="EMBL/GenBank/DDBJ databases">
        <title>Genome analysis of Anaerocolumna sp. CBA3638.</title>
        <authorList>
            <person name="Kim J."/>
            <person name="Roh S.W."/>
        </authorList>
    </citation>
    <scope>NUCLEOTIDE SEQUENCE [LARGE SCALE GENOMIC DNA]</scope>
    <source>
        <strain evidence="1 2">CBA3638</strain>
    </source>
</reference>
<dbReference type="RefSeq" id="WP_161836155.1">
    <property type="nucleotide sequence ID" value="NZ_CP048000.1"/>
</dbReference>
<dbReference type="CDD" id="cd09024">
    <property type="entry name" value="Aldose_epim_lacX"/>
    <property type="match status" value="1"/>
</dbReference>
<dbReference type="InterPro" id="IPR037481">
    <property type="entry name" value="LacX"/>
</dbReference>
<dbReference type="InterPro" id="IPR011013">
    <property type="entry name" value="Gal_mutarotase_sf_dom"/>
</dbReference>
<dbReference type="Proteomes" id="UP000464314">
    <property type="component" value="Chromosome"/>
</dbReference>
<evidence type="ECO:0000313" key="1">
    <source>
        <dbReference type="EMBL" id="QHQ59512.1"/>
    </source>
</evidence>
<gene>
    <name evidence="1" type="ORF">Ana3638_00790</name>
</gene>
<dbReference type="GO" id="GO:0005975">
    <property type="term" value="P:carbohydrate metabolic process"/>
    <property type="evidence" value="ECO:0007669"/>
    <property type="project" value="InterPro"/>
</dbReference>
<dbReference type="Gene3D" id="2.70.98.10">
    <property type="match status" value="1"/>
</dbReference>
<dbReference type="EMBL" id="CP048000">
    <property type="protein sequence ID" value="QHQ59512.1"/>
    <property type="molecule type" value="Genomic_DNA"/>
</dbReference>
<name>A0A6P1THE0_9FIRM</name>
<dbReference type="GO" id="GO:0016853">
    <property type="term" value="F:isomerase activity"/>
    <property type="evidence" value="ECO:0007669"/>
    <property type="project" value="InterPro"/>
</dbReference>
<dbReference type="AlphaFoldDB" id="A0A6P1THE0"/>
<dbReference type="Pfam" id="PF01263">
    <property type="entry name" value="Aldose_epim"/>
    <property type="match status" value="1"/>
</dbReference>
<dbReference type="GO" id="GO:0030246">
    <property type="term" value="F:carbohydrate binding"/>
    <property type="evidence" value="ECO:0007669"/>
    <property type="project" value="InterPro"/>
</dbReference>
<protein>
    <submittedName>
        <fullName evidence="1">Aldose 1-epimerase family protein</fullName>
    </submittedName>
</protein>
<keyword evidence="2" id="KW-1185">Reference proteome</keyword>
<proteinExistence type="predicted"/>
<dbReference type="InterPro" id="IPR008183">
    <property type="entry name" value="Aldose_1/G6P_1-epimerase"/>
</dbReference>
<evidence type="ECO:0000313" key="2">
    <source>
        <dbReference type="Proteomes" id="UP000464314"/>
    </source>
</evidence>
<dbReference type="KEGG" id="anr:Ana3638_00790"/>
<organism evidence="1 2">
    <name type="scientific">Anaerocolumna sedimenticola</name>
    <dbReference type="NCBI Taxonomy" id="2696063"/>
    <lineage>
        <taxon>Bacteria</taxon>
        <taxon>Bacillati</taxon>
        <taxon>Bacillota</taxon>
        <taxon>Clostridia</taxon>
        <taxon>Lachnospirales</taxon>
        <taxon>Lachnospiraceae</taxon>
        <taxon>Anaerocolumna</taxon>
    </lineage>
</organism>
<dbReference type="SUPFAM" id="SSF74650">
    <property type="entry name" value="Galactose mutarotase-like"/>
    <property type="match status" value="1"/>
</dbReference>
<dbReference type="InterPro" id="IPR014718">
    <property type="entry name" value="GH-type_carb-bd"/>
</dbReference>
<accession>A0A6P1THE0</accession>
<sequence>MNYSIENDILKITVSTKGAELQSILERDGTEYLWQGDENSWKDRAPNIFPYVARLTEGKYYYNGRFYEMPIHGFVPGSDMKVIYHTKENIIFLLNSDTETMKMYPFMFTYLVHYNLAGKNLYIMYEVINRDNKTMYFGLGGHPGFRVPIEEDFQFEDYYIELPAKKNVHRVGISENNFVTGEDKPFLLRDNKYLNLKHELFDKDAIILKNMSKSATLKSDIGRKGVTVFYPDMRYLGLWHLPKMKVNYVCIEPWTSLPSREGIIEDITKQKDLISLQEGLTYTNTWSIELL</sequence>